<proteinExistence type="predicted"/>
<dbReference type="AlphaFoldDB" id="L0G3A0"/>
<evidence type="ECO:0000313" key="3">
    <source>
        <dbReference type="Proteomes" id="UP000010796"/>
    </source>
</evidence>
<dbReference type="Proteomes" id="UP000010796">
    <property type="component" value="Chromosome"/>
</dbReference>
<feature type="transmembrane region" description="Helical" evidence="1">
    <location>
        <begin position="51"/>
        <end position="81"/>
    </location>
</feature>
<dbReference type="EMBL" id="CP003346">
    <property type="protein sequence ID" value="AGA79471.1"/>
    <property type="molecule type" value="Genomic_DNA"/>
</dbReference>
<dbReference type="GO" id="GO:1901530">
    <property type="term" value="P:response to hypochlorite"/>
    <property type="evidence" value="ECO:0007669"/>
    <property type="project" value="TreeGrafter"/>
</dbReference>
<accession>L0G3A0</accession>
<name>L0G3A0_ECHVK</name>
<dbReference type="InterPro" id="IPR016865">
    <property type="entry name" value="RclC"/>
</dbReference>
<dbReference type="HOGENOM" id="CLU_102847_1_0_10"/>
<keyword evidence="1" id="KW-0812">Transmembrane</keyword>
<gene>
    <name evidence="2" type="ordered locus">Echvi_3245</name>
</gene>
<organism evidence="2 3">
    <name type="scientific">Echinicola vietnamensis (strain DSM 17526 / LMG 23754 / KMM 6221)</name>
    <dbReference type="NCBI Taxonomy" id="926556"/>
    <lineage>
        <taxon>Bacteria</taxon>
        <taxon>Pseudomonadati</taxon>
        <taxon>Bacteroidota</taxon>
        <taxon>Cytophagia</taxon>
        <taxon>Cytophagales</taxon>
        <taxon>Cyclobacteriaceae</taxon>
        <taxon>Echinicola</taxon>
    </lineage>
</organism>
<keyword evidence="1" id="KW-1133">Transmembrane helix</keyword>
<dbReference type="eggNOG" id="COG3059">
    <property type="taxonomic scope" value="Bacteria"/>
</dbReference>
<dbReference type="GO" id="GO:0005886">
    <property type="term" value="C:plasma membrane"/>
    <property type="evidence" value="ECO:0007669"/>
    <property type="project" value="TreeGrafter"/>
</dbReference>
<feature type="transmembrane region" description="Helical" evidence="1">
    <location>
        <begin position="117"/>
        <end position="138"/>
    </location>
</feature>
<evidence type="ECO:0000313" key="2">
    <source>
        <dbReference type="EMBL" id="AGA79471.1"/>
    </source>
</evidence>
<dbReference type="KEGG" id="evi:Echvi_3245"/>
<sequence>MYSSTLLQKVAYMIGIAGLAIPLLWIGIFKFTPTEAATIKPLVENHFAMGWLYHFCSVQMVSNVIGASEIAVGIGLILSFWTKKIGKYAGIASTIIFLTTISFLFTTPGEWRTVDGIPVTDFFIIKDIGLLALSVWVWSKNA</sequence>
<keyword evidence="1" id="KW-0472">Membrane</keyword>
<dbReference type="InterPro" id="IPR007339">
    <property type="entry name" value="RclC-like"/>
</dbReference>
<reference evidence="3" key="1">
    <citation type="submission" date="2012-02" db="EMBL/GenBank/DDBJ databases">
        <title>The complete genome of Echinicola vietnamensis DSM 17526.</title>
        <authorList>
            <person name="Lucas S."/>
            <person name="Copeland A."/>
            <person name="Lapidus A."/>
            <person name="Glavina del Rio T."/>
            <person name="Dalin E."/>
            <person name="Tice H."/>
            <person name="Bruce D."/>
            <person name="Goodwin L."/>
            <person name="Pitluck S."/>
            <person name="Peters L."/>
            <person name="Ovchinnikova G."/>
            <person name="Teshima H."/>
            <person name="Kyrpides N."/>
            <person name="Mavromatis K."/>
            <person name="Ivanova N."/>
            <person name="Brettin T."/>
            <person name="Detter J.C."/>
            <person name="Han C."/>
            <person name="Larimer F."/>
            <person name="Land M."/>
            <person name="Hauser L."/>
            <person name="Markowitz V."/>
            <person name="Cheng J.-F."/>
            <person name="Hugenholtz P."/>
            <person name="Woyke T."/>
            <person name="Wu D."/>
            <person name="Brambilla E."/>
            <person name="Klenk H.-P."/>
            <person name="Eisen J.A."/>
        </authorList>
    </citation>
    <scope>NUCLEOTIDE SEQUENCE [LARGE SCALE GENOMIC DNA]</scope>
    <source>
        <strain evidence="3">DSM 17526 / LMG 23754 / KMM 6221</strain>
    </source>
</reference>
<evidence type="ECO:0000256" key="1">
    <source>
        <dbReference type="SAM" id="Phobius"/>
    </source>
</evidence>
<feature type="transmembrane region" description="Helical" evidence="1">
    <location>
        <begin position="88"/>
        <end position="105"/>
    </location>
</feature>
<dbReference type="OrthoDB" id="1118972at2"/>
<dbReference type="RefSeq" id="WP_015267017.1">
    <property type="nucleotide sequence ID" value="NC_019904.1"/>
</dbReference>
<keyword evidence="3" id="KW-1185">Reference proteome</keyword>
<dbReference type="PIRSF" id="PIRSF028065">
    <property type="entry name" value="UCP028065"/>
    <property type="match status" value="1"/>
</dbReference>
<protein>
    <submittedName>
        <fullName evidence="2">Putative membrane protein</fullName>
    </submittedName>
</protein>
<dbReference type="PANTHER" id="PTHR40106">
    <property type="entry name" value="INNER MEMBRANE PROTEIN RCLC"/>
    <property type="match status" value="1"/>
</dbReference>
<feature type="transmembrane region" description="Helical" evidence="1">
    <location>
        <begin position="12"/>
        <end position="31"/>
    </location>
</feature>
<dbReference type="PANTHER" id="PTHR40106:SF1">
    <property type="entry name" value="INNER MEMBRANE PROTEIN RCLC"/>
    <property type="match status" value="1"/>
</dbReference>
<dbReference type="STRING" id="926556.Echvi_3245"/>
<dbReference type="Pfam" id="PF04224">
    <property type="entry name" value="DUF417"/>
    <property type="match status" value="1"/>
</dbReference>